<dbReference type="Proteomes" id="UP000024533">
    <property type="component" value="Unassembled WGS sequence"/>
</dbReference>
<dbReference type="EMBL" id="AOKY01000221">
    <property type="protein sequence ID" value="KDB25157.1"/>
    <property type="molecule type" value="Genomic_DNA"/>
</dbReference>
<dbReference type="AlphaFoldDB" id="A0A059JCH3"/>
<dbReference type="HOGENOM" id="CLU_2830646_0_0_1"/>
<gene>
    <name evidence="1" type="ORF">H109_03003</name>
</gene>
<accession>A0A059JCH3</accession>
<sequence>MYSCVNYPRGCRGRVNIDGAKCATCVASNLRRPASPSPFGSAFRSQPAYRRAWLDEKNEDDEN</sequence>
<keyword evidence="2" id="KW-1185">Reference proteome</keyword>
<comment type="caution">
    <text evidence="1">The sequence shown here is derived from an EMBL/GenBank/DDBJ whole genome shotgun (WGS) entry which is preliminary data.</text>
</comment>
<protein>
    <submittedName>
        <fullName evidence="1">Uncharacterized protein</fullName>
    </submittedName>
</protein>
<dbReference type="OMA" id="CADCVQL"/>
<reference evidence="1 2" key="1">
    <citation type="submission" date="2014-02" db="EMBL/GenBank/DDBJ databases">
        <title>The Genome Sequence of Trichophyton interdigitale MR816.</title>
        <authorList>
            <consortium name="The Broad Institute Genomics Platform"/>
            <person name="Cuomo C.A."/>
            <person name="White T.C."/>
            <person name="Graser Y."/>
            <person name="Martinez-Rossi N."/>
            <person name="Heitman J."/>
            <person name="Young S.K."/>
            <person name="Zeng Q."/>
            <person name="Gargeya S."/>
            <person name="Abouelleil A."/>
            <person name="Alvarado L."/>
            <person name="Chapman S.B."/>
            <person name="Gainer-Dewar J."/>
            <person name="Goldberg J."/>
            <person name="Griggs A."/>
            <person name="Gujja S."/>
            <person name="Hansen M."/>
            <person name="Howarth C."/>
            <person name="Imamovic A."/>
            <person name="Larimer J."/>
            <person name="Martinez D."/>
            <person name="Murphy C."/>
            <person name="Pearson M.D."/>
            <person name="Persinoti G."/>
            <person name="Poon T."/>
            <person name="Priest M."/>
            <person name="Roberts A.D."/>
            <person name="Saif S."/>
            <person name="Shea T.D."/>
            <person name="Sykes S.N."/>
            <person name="Wortman J."/>
            <person name="Nusbaum C."/>
            <person name="Birren B."/>
        </authorList>
    </citation>
    <scope>NUCLEOTIDE SEQUENCE [LARGE SCALE GENOMIC DNA]</scope>
    <source>
        <strain evidence="1 2">MR816</strain>
    </source>
</reference>
<evidence type="ECO:0000313" key="2">
    <source>
        <dbReference type="Proteomes" id="UP000024533"/>
    </source>
</evidence>
<proteinExistence type="predicted"/>
<name>A0A059JCH3_TRIIM</name>
<evidence type="ECO:0000313" key="1">
    <source>
        <dbReference type="EMBL" id="KDB25157.1"/>
    </source>
</evidence>
<dbReference type="OrthoDB" id="3911301at2759"/>
<organism evidence="1 2">
    <name type="scientific">Trichophyton interdigitale (strain MR816)</name>
    <dbReference type="NCBI Taxonomy" id="1215338"/>
    <lineage>
        <taxon>Eukaryota</taxon>
        <taxon>Fungi</taxon>
        <taxon>Dikarya</taxon>
        <taxon>Ascomycota</taxon>
        <taxon>Pezizomycotina</taxon>
        <taxon>Eurotiomycetes</taxon>
        <taxon>Eurotiomycetidae</taxon>
        <taxon>Onygenales</taxon>
        <taxon>Arthrodermataceae</taxon>
        <taxon>Trichophyton</taxon>
    </lineage>
</organism>